<dbReference type="EMBL" id="VYTZ01000008">
    <property type="protein sequence ID" value="KAA9376427.1"/>
    <property type="molecule type" value="Genomic_DNA"/>
</dbReference>
<comment type="caution">
    <text evidence="1">The sequence shown here is derived from an EMBL/GenBank/DDBJ whole genome shotgun (WGS) entry which is preliminary data.</text>
</comment>
<dbReference type="Proteomes" id="UP000327011">
    <property type="component" value="Unassembled WGS sequence"/>
</dbReference>
<evidence type="ECO:0000313" key="1">
    <source>
        <dbReference type="EMBL" id="KAA9376427.1"/>
    </source>
</evidence>
<reference evidence="1 2" key="1">
    <citation type="submission" date="2019-09" db="EMBL/GenBank/DDBJ databases">
        <title>Screening of Novel Bioactive Compounds from Soil-Associated.</title>
        <authorList>
            <person name="Gong X."/>
        </authorList>
    </citation>
    <scope>NUCLEOTIDE SEQUENCE [LARGE SCALE GENOMIC DNA]</scope>
    <source>
        <strain evidence="1 2">Gxj-6</strain>
    </source>
</reference>
<evidence type="ECO:0000313" key="2">
    <source>
        <dbReference type="Proteomes" id="UP000327011"/>
    </source>
</evidence>
<accession>A0A5J5K0N9</accession>
<sequence>MRDIPRDIPRGILRAIPRVRVRAARRARALGREIAFGAGRPAGGSSPEGTASTWAMSHARLPRHNAFWMPIPSFATLTETCWVPRLLMGLDAESAGCASSLPADAPRSGCGPGE</sequence>
<organism evidence="1 2">
    <name type="scientific">Microbispora cellulosiformans</name>
    <dbReference type="NCBI Taxonomy" id="2614688"/>
    <lineage>
        <taxon>Bacteria</taxon>
        <taxon>Bacillati</taxon>
        <taxon>Actinomycetota</taxon>
        <taxon>Actinomycetes</taxon>
        <taxon>Streptosporangiales</taxon>
        <taxon>Streptosporangiaceae</taxon>
        <taxon>Microbispora</taxon>
    </lineage>
</organism>
<keyword evidence="2" id="KW-1185">Reference proteome</keyword>
<gene>
    <name evidence="1" type="ORF">F5972_23730</name>
</gene>
<dbReference type="RefSeq" id="WP_150935965.1">
    <property type="nucleotide sequence ID" value="NZ_VYTZ01000008.1"/>
</dbReference>
<protein>
    <submittedName>
        <fullName evidence="1">Uncharacterized protein</fullName>
    </submittedName>
</protein>
<proteinExistence type="predicted"/>
<dbReference type="AlphaFoldDB" id="A0A5J5K0N9"/>
<name>A0A5J5K0N9_9ACTN</name>